<dbReference type="InterPro" id="IPR044561">
    <property type="entry name" value="ACT_ThrD-II-like"/>
</dbReference>
<dbReference type="HOGENOM" id="CLU_094842_0_0_2"/>
<feature type="region of interest" description="Disordered" evidence="1">
    <location>
        <begin position="1"/>
        <end position="93"/>
    </location>
</feature>
<dbReference type="OrthoDB" id="60296at2157"/>
<reference evidence="2 3" key="1">
    <citation type="journal article" date="2011" name="PLoS ONE">
        <title>Haloquadratum walsbyi: limited diversity in a global pond.</title>
        <authorList>
            <person name="Dyall-Smith M."/>
            <person name="Pfeiffer F."/>
            <person name="Klee K."/>
            <person name="Palm P."/>
            <person name="Gross K."/>
            <person name="Schuster S.C."/>
            <person name="Rampp M."/>
            <person name="Oesterhelt D."/>
        </authorList>
    </citation>
    <scope>NUCLEOTIDE SEQUENCE [LARGE SCALE GENOMIC DNA]</scope>
    <source>
        <strain evidence="3">DSM 16854 / JCM 12705 / C23</strain>
    </source>
</reference>
<evidence type="ECO:0000313" key="3">
    <source>
        <dbReference type="Proteomes" id="UP000007954"/>
    </source>
</evidence>
<proteinExistence type="predicted"/>
<name>G0LF83_HALWC</name>
<protein>
    <submittedName>
        <fullName evidence="2">ACT domain protein</fullName>
    </submittedName>
</protein>
<gene>
    <name evidence="2" type="ordered locus">Hqrw_3913</name>
</gene>
<dbReference type="SUPFAM" id="SSF55021">
    <property type="entry name" value="ACT-like"/>
    <property type="match status" value="1"/>
</dbReference>
<feature type="compositionally biased region" description="Basic and acidic residues" evidence="1">
    <location>
        <begin position="32"/>
        <end position="57"/>
    </location>
</feature>
<evidence type="ECO:0000256" key="1">
    <source>
        <dbReference type="SAM" id="MobiDB-lite"/>
    </source>
</evidence>
<dbReference type="AlphaFoldDB" id="G0LF83"/>
<dbReference type="CDD" id="cd04886">
    <property type="entry name" value="ACT_ThrD-II-like"/>
    <property type="match status" value="1"/>
</dbReference>
<dbReference type="InterPro" id="IPR045865">
    <property type="entry name" value="ACT-like_dom_sf"/>
</dbReference>
<dbReference type="KEGG" id="hwc:Hqrw_3913"/>
<organism evidence="2 3">
    <name type="scientific">Haloquadratum walsbyi (strain DSM 16854 / JCM 12705 / C23)</name>
    <dbReference type="NCBI Taxonomy" id="768065"/>
    <lineage>
        <taxon>Archaea</taxon>
        <taxon>Methanobacteriati</taxon>
        <taxon>Methanobacteriota</taxon>
        <taxon>Stenosarchaea group</taxon>
        <taxon>Halobacteria</taxon>
        <taxon>Halobacteriales</taxon>
        <taxon>Haloferacaceae</taxon>
        <taxon>Haloquadratum</taxon>
    </lineage>
</organism>
<dbReference type="EMBL" id="FR746099">
    <property type="protein sequence ID" value="CCC41646.1"/>
    <property type="molecule type" value="Genomic_DNA"/>
</dbReference>
<dbReference type="Proteomes" id="UP000007954">
    <property type="component" value="Chromosome"/>
</dbReference>
<sequence>MRRRETRLFSYPVTHSTDTKFTVGGALAVTSPERRPPDNHDADTTKSEGKSENEHNQNDMTSDGDTIPAPVDDPASEIEIEPDGGNNPQPHTVRLELTDEPGQLLAALQPIAENGGNLLSIFHERGNLTPRGRIPVEVDLECPPDRFDIIVDALRAEDVNVIQAGAERYAEEVIVMLIGDLVETDLSDTLERIEKCGSVSVADVALSAPEGRDDVSSARLRLATRAGRTADAIAAVRDVVADKQLHIIEPLTEEAI</sequence>
<accession>G0LF83</accession>
<evidence type="ECO:0000313" key="2">
    <source>
        <dbReference type="EMBL" id="CCC41646.1"/>
    </source>
</evidence>